<feature type="compositionally biased region" description="Basic and acidic residues" evidence="1">
    <location>
        <begin position="69"/>
        <end position="83"/>
    </location>
</feature>
<dbReference type="EMBL" id="KV878890">
    <property type="protein sequence ID" value="OJJ87983.1"/>
    <property type="molecule type" value="Genomic_DNA"/>
</dbReference>
<accession>A0A1L9VVN8</accession>
<feature type="region of interest" description="Disordered" evidence="1">
    <location>
        <begin position="1"/>
        <end position="130"/>
    </location>
</feature>
<organism evidence="2 3">
    <name type="scientific">Aspergillus glaucus CBS 516.65</name>
    <dbReference type="NCBI Taxonomy" id="1160497"/>
    <lineage>
        <taxon>Eukaryota</taxon>
        <taxon>Fungi</taxon>
        <taxon>Dikarya</taxon>
        <taxon>Ascomycota</taxon>
        <taxon>Pezizomycotina</taxon>
        <taxon>Eurotiomycetes</taxon>
        <taxon>Eurotiomycetidae</taxon>
        <taxon>Eurotiales</taxon>
        <taxon>Aspergillaceae</taxon>
        <taxon>Aspergillus</taxon>
        <taxon>Aspergillus subgen. Aspergillus</taxon>
    </lineage>
</organism>
<gene>
    <name evidence="2" type="ORF">ASPGLDRAFT_22772</name>
</gene>
<dbReference type="Proteomes" id="UP000184300">
    <property type="component" value="Unassembled WGS sequence"/>
</dbReference>
<evidence type="ECO:0000313" key="3">
    <source>
        <dbReference type="Proteomes" id="UP000184300"/>
    </source>
</evidence>
<keyword evidence="3" id="KW-1185">Reference proteome</keyword>
<evidence type="ECO:0000256" key="1">
    <source>
        <dbReference type="SAM" id="MobiDB-lite"/>
    </source>
</evidence>
<dbReference type="AlphaFoldDB" id="A0A1L9VVN8"/>
<feature type="compositionally biased region" description="Polar residues" evidence="1">
    <location>
        <begin position="51"/>
        <end position="64"/>
    </location>
</feature>
<feature type="region of interest" description="Disordered" evidence="1">
    <location>
        <begin position="238"/>
        <end position="260"/>
    </location>
</feature>
<proteinExistence type="predicted"/>
<feature type="compositionally biased region" description="Acidic residues" evidence="1">
    <location>
        <begin position="119"/>
        <end position="130"/>
    </location>
</feature>
<evidence type="ECO:0000313" key="2">
    <source>
        <dbReference type="EMBL" id="OJJ87983.1"/>
    </source>
</evidence>
<dbReference type="GeneID" id="34459479"/>
<feature type="compositionally biased region" description="Polar residues" evidence="1">
    <location>
        <begin position="13"/>
        <end position="32"/>
    </location>
</feature>
<protein>
    <submittedName>
        <fullName evidence="2">Uncharacterized protein</fullName>
    </submittedName>
</protein>
<dbReference type="RefSeq" id="XP_022404666.1">
    <property type="nucleotide sequence ID" value="XM_022543218.1"/>
</dbReference>
<reference evidence="3" key="1">
    <citation type="journal article" date="2017" name="Genome Biol.">
        <title>Comparative genomics reveals high biological diversity and specific adaptations in the industrially and medically important fungal genus Aspergillus.</title>
        <authorList>
            <person name="de Vries R.P."/>
            <person name="Riley R."/>
            <person name="Wiebenga A."/>
            <person name="Aguilar-Osorio G."/>
            <person name="Amillis S."/>
            <person name="Uchima C.A."/>
            <person name="Anderluh G."/>
            <person name="Asadollahi M."/>
            <person name="Askin M."/>
            <person name="Barry K."/>
            <person name="Battaglia E."/>
            <person name="Bayram O."/>
            <person name="Benocci T."/>
            <person name="Braus-Stromeyer S.A."/>
            <person name="Caldana C."/>
            <person name="Canovas D."/>
            <person name="Cerqueira G.C."/>
            <person name="Chen F."/>
            <person name="Chen W."/>
            <person name="Choi C."/>
            <person name="Clum A."/>
            <person name="Dos Santos R.A."/>
            <person name="Damasio A.R."/>
            <person name="Diallinas G."/>
            <person name="Emri T."/>
            <person name="Fekete E."/>
            <person name="Flipphi M."/>
            <person name="Freyberg S."/>
            <person name="Gallo A."/>
            <person name="Gournas C."/>
            <person name="Habgood R."/>
            <person name="Hainaut M."/>
            <person name="Harispe M.L."/>
            <person name="Henrissat B."/>
            <person name="Hilden K.S."/>
            <person name="Hope R."/>
            <person name="Hossain A."/>
            <person name="Karabika E."/>
            <person name="Karaffa L."/>
            <person name="Karanyi Z."/>
            <person name="Krasevec N."/>
            <person name="Kuo A."/>
            <person name="Kusch H."/>
            <person name="LaButti K."/>
            <person name="Lagendijk E.L."/>
            <person name="Lapidus A."/>
            <person name="Levasseur A."/>
            <person name="Lindquist E."/>
            <person name="Lipzen A."/>
            <person name="Logrieco A.F."/>
            <person name="MacCabe A."/>
            <person name="Maekelae M.R."/>
            <person name="Malavazi I."/>
            <person name="Melin P."/>
            <person name="Meyer V."/>
            <person name="Mielnichuk N."/>
            <person name="Miskei M."/>
            <person name="Molnar A.P."/>
            <person name="Mule G."/>
            <person name="Ngan C.Y."/>
            <person name="Orejas M."/>
            <person name="Orosz E."/>
            <person name="Ouedraogo J.P."/>
            <person name="Overkamp K.M."/>
            <person name="Park H.-S."/>
            <person name="Perrone G."/>
            <person name="Piumi F."/>
            <person name="Punt P.J."/>
            <person name="Ram A.F."/>
            <person name="Ramon A."/>
            <person name="Rauscher S."/>
            <person name="Record E."/>
            <person name="Riano-Pachon D.M."/>
            <person name="Robert V."/>
            <person name="Roehrig J."/>
            <person name="Ruller R."/>
            <person name="Salamov A."/>
            <person name="Salih N.S."/>
            <person name="Samson R.A."/>
            <person name="Sandor E."/>
            <person name="Sanguinetti M."/>
            <person name="Schuetze T."/>
            <person name="Sepcic K."/>
            <person name="Shelest E."/>
            <person name="Sherlock G."/>
            <person name="Sophianopoulou V."/>
            <person name="Squina F.M."/>
            <person name="Sun H."/>
            <person name="Susca A."/>
            <person name="Todd R.B."/>
            <person name="Tsang A."/>
            <person name="Unkles S.E."/>
            <person name="van de Wiele N."/>
            <person name="van Rossen-Uffink D."/>
            <person name="Oliveira J.V."/>
            <person name="Vesth T.C."/>
            <person name="Visser J."/>
            <person name="Yu J.-H."/>
            <person name="Zhou M."/>
            <person name="Andersen M.R."/>
            <person name="Archer D.B."/>
            <person name="Baker S.E."/>
            <person name="Benoit I."/>
            <person name="Brakhage A.A."/>
            <person name="Braus G.H."/>
            <person name="Fischer R."/>
            <person name="Frisvad J.C."/>
            <person name="Goldman G.H."/>
            <person name="Houbraken J."/>
            <person name="Oakley B."/>
            <person name="Pocsi I."/>
            <person name="Scazzocchio C."/>
            <person name="Seiboth B."/>
            <person name="vanKuyk P.A."/>
            <person name="Wortman J."/>
            <person name="Dyer P.S."/>
            <person name="Grigoriev I.V."/>
        </authorList>
    </citation>
    <scope>NUCLEOTIDE SEQUENCE [LARGE SCALE GENOMIC DNA]</scope>
    <source>
        <strain evidence="3">CBS 516.65</strain>
    </source>
</reference>
<name>A0A1L9VVN8_ASPGL</name>
<dbReference type="VEuPathDB" id="FungiDB:ASPGLDRAFT_22772"/>
<sequence length="260" mass="28953">MDSTDDSRGLSGQYRNDQSTLNAHGNSPTTPNRYIIPQHRREQNPRIASGRASTNLSPYPSTDCTPGKRASEQHAQETERKDSAVTTSDKDADEEEKAKEEDWVGPTGDGEERRTTGTMDDDEEATTADEVEGLRAELDKARAEVNELEGLRAAADANAKKATEEAHIIRAQLSQAKLENQESRQELGKTRLQIKELEEMEEKAKNSFLVEVNKATAELDKMKLELRGTKAMLEDANEKVEKAKSEAKLAEVKKQELQDL</sequence>